<feature type="compositionally biased region" description="Basic and acidic residues" evidence="1">
    <location>
        <begin position="201"/>
        <end position="210"/>
    </location>
</feature>
<evidence type="ECO:0000313" key="3">
    <source>
        <dbReference type="EMBL" id="KAL0244013.1"/>
    </source>
</evidence>
<evidence type="ECO:0000256" key="2">
    <source>
        <dbReference type="SAM" id="Phobius"/>
    </source>
</evidence>
<feature type="compositionally biased region" description="Low complexity" evidence="1">
    <location>
        <begin position="61"/>
        <end position="70"/>
    </location>
</feature>
<evidence type="ECO:0000256" key="1">
    <source>
        <dbReference type="SAM" id="MobiDB-lite"/>
    </source>
</evidence>
<organism evidence="3 4">
    <name type="scientific">Cryptococcus tetragattii IND107</name>
    <dbReference type="NCBI Taxonomy" id="1296105"/>
    <lineage>
        <taxon>Eukaryota</taxon>
        <taxon>Fungi</taxon>
        <taxon>Dikarya</taxon>
        <taxon>Basidiomycota</taxon>
        <taxon>Agaricomycotina</taxon>
        <taxon>Tremellomycetes</taxon>
        <taxon>Tremellales</taxon>
        <taxon>Cryptococcaceae</taxon>
        <taxon>Cryptococcus</taxon>
        <taxon>Cryptococcus gattii species complex</taxon>
    </lineage>
</organism>
<protein>
    <submittedName>
        <fullName evidence="3">Uncharacterized protein</fullName>
    </submittedName>
</protein>
<feature type="region of interest" description="Disordered" evidence="1">
    <location>
        <begin position="61"/>
        <end position="182"/>
    </location>
</feature>
<feature type="compositionally biased region" description="Low complexity" evidence="1">
    <location>
        <begin position="290"/>
        <end position="299"/>
    </location>
</feature>
<feature type="transmembrane region" description="Helical" evidence="2">
    <location>
        <begin position="378"/>
        <end position="397"/>
    </location>
</feature>
<feature type="region of interest" description="Disordered" evidence="1">
    <location>
        <begin position="286"/>
        <end position="313"/>
    </location>
</feature>
<reference evidence="3 4" key="2">
    <citation type="submission" date="2024-01" db="EMBL/GenBank/DDBJ databases">
        <title>Comparative genomics of Cryptococcus and Kwoniella reveals pathogenesis evolution and contrasting modes of karyotype evolution via chromosome fusion or intercentromeric recombination.</title>
        <authorList>
            <person name="Coelho M.A."/>
            <person name="David-Palma M."/>
            <person name="Shea T."/>
            <person name="Bowers K."/>
            <person name="Mcginley-Smith S."/>
            <person name="Mohammad A.W."/>
            <person name="Gnirke A."/>
            <person name="Yurkov A.M."/>
            <person name="Nowrousian M."/>
            <person name="Sun S."/>
            <person name="Cuomo C.A."/>
            <person name="Heitman J."/>
        </authorList>
    </citation>
    <scope>NUCLEOTIDE SEQUENCE [LARGE SCALE GENOMIC DNA]</scope>
    <source>
        <strain evidence="3 4">IND107</strain>
    </source>
</reference>
<name>A0ABR3BMJ7_9TREE</name>
<keyword evidence="2" id="KW-1133">Transmembrane helix</keyword>
<accession>A0ABR3BMJ7</accession>
<feature type="region of interest" description="Disordered" evidence="1">
    <location>
        <begin position="201"/>
        <end position="238"/>
    </location>
</feature>
<dbReference type="EMBL" id="ATAM02000009">
    <property type="protein sequence ID" value="KAL0244013.1"/>
    <property type="molecule type" value="Genomic_DNA"/>
</dbReference>
<dbReference type="RefSeq" id="XP_066612380.1">
    <property type="nucleotide sequence ID" value="XM_066759733.1"/>
</dbReference>
<comment type="caution">
    <text evidence="3">The sequence shown here is derived from an EMBL/GenBank/DDBJ whole genome shotgun (WGS) entry which is preliminary data.</text>
</comment>
<keyword evidence="4" id="KW-1185">Reference proteome</keyword>
<keyword evidence="2" id="KW-0472">Membrane</keyword>
<feature type="compositionally biased region" description="Polar residues" evidence="1">
    <location>
        <begin position="118"/>
        <end position="150"/>
    </location>
</feature>
<gene>
    <name evidence="3" type="ORF">I308_105276</name>
</gene>
<reference evidence="4" key="1">
    <citation type="submission" date="2015-01" db="EMBL/GenBank/DDBJ databases">
        <title>The Genome Sequence of Cryptococcus gattii MMRL2647.</title>
        <authorList>
            <consortium name="The Broad Institute Genomics Platform"/>
            <person name="Cuomo C."/>
            <person name="Litvintseva A."/>
            <person name="Chen Y."/>
            <person name="Heitman J."/>
            <person name="Sun S."/>
            <person name="Springer D."/>
            <person name="Dromer F."/>
            <person name="Young S."/>
            <person name="Zeng Q."/>
            <person name="Gargeya S."/>
            <person name="Abouelleil A."/>
            <person name="Alvarado L."/>
            <person name="Chapman S.B."/>
            <person name="Gainer-Dewar J."/>
            <person name="Goldberg J."/>
            <person name="Griggs A."/>
            <person name="Gujja S."/>
            <person name="Hansen M."/>
            <person name="Howarth C."/>
            <person name="Imamovic A."/>
            <person name="Larimer J."/>
            <person name="Murphy C."/>
            <person name="Naylor J."/>
            <person name="Pearson M."/>
            <person name="Priest M."/>
            <person name="Roberts A."/>
            <person name="Saif S."/>
            <person name="Shea T."/>
            <person name="Sykes S."/>
            <person name="Wortman J."/>
            <person name="Nusbaum C."/>
            <person name="Birren B."/>
        </authorList>
    </citation>
    <scope>NUCLEOTIDE SEQUENCE [LARGE SCALE GENOMIC DNA]</scope>
    <source>
        <strain evidence="4">IND107</strain>
    </source>
</reference>
<dbReference type="GeneID" id="91992132"/>
<keyword evidence="2" id="KW-0812">Transmembrane</keyword>
<feature type="compositionally biased region" description="Polar residues" evidence="1">
    <location>
        <begin position="229"/>
        <end position="238"/>
    </location>
</feature>
<proteinExistence type="predicted"/>
<dbReference type="Proteomes" id="UP000054399">
    <property type="component" value="Unassembled WGS sequence"/>
</dbReference>
<evidence type="ECO:0000313" key="4">
    <source>
        <dbReference type="Proteomes" id="UP000054399"/>
    </source>
</evidence>
<feature type="compositionally biased region" description="Basic residues" evidence="1">
    <location>
        <begin position="211"/>
        <end position="221"/>
    </location>
</feature>
<sequence length="420" mass="47830">MFFSNYHISKSKCSSFWGRDDMKTSFVNRHMSSFESALSTDAGVKDGQSVEHEHQLPIAMPAQPPEQMMPGGFPNNFPHGSPEYPDQYFYQDQQLPPGDHNSFTSNTSPAHGDDNIGAQVQQESQPSFRRDGSNSPGINQHPSTLNSQHQLLPPQIQDHYPPSQAPQHQWPPPDSHYYHHTPHQVYCPRKDAAPRLLTKNYEEHDEDRSYHPQRHARKYKGRKEPERPQQIQIITQGQDNGLISTKIADQMQMMMMNQMMMQQMQSQQMQAAQMAAMTQQTFQSLQSYGNNNNQNNNQNNRRDPRKRRRKSEPAVNIQTIQYMSRRKKLPRTKVIQVASHQGPEIAVLQPPPAVPPVPPVIAPPPTAGYVDTMALDNWQEATIILCFTAIGLIYLICSRANNKDKGKETKPDLAKKHLSS</sequence>